<evidence type="ECO:0000313" key="3">
    <source>
        <dbReference type="Proteomes" id="UP000067626"/>
    </source>
</evidence>
<evidence type="ECO:0000313" key="2">
    <source>
        <dbReference type="EMBL" id="AKT37244.1"/>
    </source>
</evidence>
<dbReference type="Proteomes" id="UP000067626">
    <property type="component" value="Chromosome"/>
</dbReference>
<dbReference type="STRING" id="52.CMC5_013750"/>
<keyword evidence="3" id="KW-1185">Reference proteome</keyword>
<dbReference type="RefSeq" id="WP_050429640.1">
    <property type="nucleotide sequence ID" value="NZ_CP012159.1"/>
</dbReference>
<keyword evidence="1" id="KW-0472">Membrane</keyword>
<reference evidence="2 3" key="1">
    <citation type="submission" date="2015-07" db="EMBL/GenBank/DDBJ databases">
        <title>Genome analysis of myxobacterium Chondromyces crocatus Cm c5 reveals a high potential for natural compound synthesis and the genetic basis for the loss of fruiting body formation.</title>
        <authorList>
            <person name="Zaburannyi N."/>
            <person name="Bunk B."/>
            <person name="Maier J."/>
            <person name="Overmann J."/>
            <person name="Mueller R."/>
        </authorList>
    </citation>
    <scope>NUCLEOTIDE SEQUENCE [LARGE SCALE GENOMIC DNA]</scope>
    <source>
        <strain evidence="2 3">Cm c5</strain>
    </source>
</reference>
<dbReference type="KEGG" id="ccro:CMC5_013750"/>
<dbReference type="AlphaFoldDB" id="A0A0K1E8R1"/>
<organism evidence="2 3">
    <name type="scientific">Chondromyces crocatus</name>
    <dbReference type="NCBI Taxonomy" id="52"/>
    <lineage>
        <taxon>Bacteria</taxon>
        <taxon>Pseudomonadati</taxon>
        <taxon>Myxococcota</taxon>
        <taxon>Polyangia</taxon>
        <taxon>Polyangiales</taxon>
        <taxon>Polyangiaceae</taxon>
        <taxon>Chondromyces</taxon>
    </lineage>
</organism>
<keyword evidence="1" id="KW-1133">Transmembrane helix</keyword>
<gene>
    <name evidence="2" type="ORF">CMC5_013750</name>
</gene>
<dbReference type="EMBL" id="CP012159">
    <property type="protein sequence ID" value="AKT37244.1"/>
    <property type="molecule type" value="Genomic_DNA"/>
</dbReference>
<evidence type="ECO:0008006" key="4">
    <source>
        <dbReference type="Google" id="ProtNLM"/>
    </source>
</evidence>
<proteinExistence type="predicted"/>
<dbReference type="OrthoDB" id="4555046at2"/>
<dbReference type="InterPro" id="IPR046897">
    <property type="entry name" value="ABC-3C_MC6"/>
</dbReference>
<accession>A0A0K1E8R1</accession>
<sequence>MILPSKHLREDRALITIGAEVLQLLREPKTVSRLWSETKRRRDTATPITYDWFVLALDLLFAMGLIAFERGKVQKTRSAT</sequence>
<name>A0A0K1E8R1_CHOCO</name>
<evidence type="ECO:0000256" key="1">
    <source>
        <dbReference type="SAM" id="Phobius"/>
    </source>
</evidence>
<keyword evidence="1" id="KW-0812">Transmembrane</keyword>
<feature type="transmembrane region" description="Helical" evidence="1">
    <location>
        <begin position="50"/>
        <end position="68"/>
    </location>
</feature>
<dbReference type="Pfam" id="PF20293">
    <property type="entry name" value="MC6"/>
    <property type="match status" value="1"/>
</dbReference>
<protein>
    <recommendedName>
        <fullName evidence="4">Transposase</fullName>
    </recommendedName>
</protein>